<protein>
    <recommendedName>
        <fullName evidence="5">3-oxoacyl-ACP reductase</fullName>
    </recommendedName>
</protein>
<dbReference type="InterPro" id="IPR036291">
    <property type="entry name" value="NAD(P)-bd_dom_sf"/>
</dbReference>
<gene>
    <name evidence="3" type="ORF">CQA53_03430</name>
</gene>
<dbReference type="GO" id="GO:0016491">
    <property type="term" value="F:oxidoreductase activity"/>
    <property type="evidence" value="ECO:0007669"/>
    <property type="project" value="UniProtKB-KW"/>
</dbReference>
<comment type="similarity">
    <text evidence="1">Belongs to the short-chain dehydrogenases/reductases (SDR) family.</text>
</comment>
<dbReference type="Proteomes" id="UP000256379">
    <property type="component" value="Unassembled WGS sequence"/>
</dbReference>
<dbReference type="PRINTS" id="PR00081">
    <property type="entry name" value="GDHRDH"/>
</dbReference>
<dbReference type="RefSeq" id="WP_115542629.1">
    <property type="nucleotide sequence ID" value="NZ_NXLQ01000004.1"/>
</dbReference>
<name>A0A3D8IMJ3_9HELI</name>
<sequence length="249" mass="27581">MDNVFQLKDKLYIITGASSGLGREACKFLDLLGAKVIGIARREERLKELQDECKNFDYKVYDFINQEGIKELVDSIVSEYGKVSGMAYFAGVSDISALRSLNMQEAKKVFDINFFSALELIKNLYDKRKSQDLSIVLISSGSQLQSISSMSVYDSSKGALNALVVSLVKDLAKFGGRINSILPAHVETEMTAKAQEIRSEEYNQELERTYPLGIGNCSDVANLTAFLLSPLSRWITGQKISIDGGRGVY</sequence>
<keyword evidence="2" id="KW-0560">Oxidoreductase</keyword>
<dbReference type="Pfam" id="PF13561">
    <property type="entry name" value="adh_short_C2"/>
    <property type="match status" value="1"/>
</dbReference>
<reference evidence="3 4" key="1">
    <citation type="submission" date="2018-04" db="EMBL/GenBank/DDBJ databases">
        <title>Novel Campyloabacter and Helicobacter Species and Strains.</title>
        <authorList>
            <person name="Mannion A.J."/>
            <person name="Shen Z."/>
            <person name="Fox J.G."/>
        </authorList>
    </citation>
    <scope>NUCLEOTIDE SEQUENCE [LARGE SCALE GENOMIC DNA]</scope>
    <source>
        <strain evidence="3 4">MIT 17-337</strain>
    </source>
</reference>
<organism evidence="3 4">
    <name type="scientific">Helicobacter didelphidarum</name>
    <dbReference type="NCBI Taxonomy" id="2040648"/>
    <lineage>
        <taxon>Bacteria</taxon>
        <taxon>Pseudomonadati</taxon>
        <taxon>Campylobacterota</taxon>
        <taxon>Epsilonproteobacteria</taxon>
        <taxon>Campylobacterales</taxon>
        <taxon>Helicobacteraceae</taxon>
        <taxon>Helicobacter</taxon>
    </lineage>
</organism>
<evidence type="ECO:0000256" key="2">
    <source>
        <dbReference type="ARBA" id="ARBA00023002"/>
    </source>
</evidence>
<dbReference type="InterPro" id="IPR002347">
    <property type="entry name" value="SDR_fam"/>
</dbReference>
<dbReference type="CDD" id="cd05233">
    <property type="entry name" value="SDR_c"/>
    <property type="match status" value="1"/>
</dbReference>
<dbReference type="EMBL" id="NXLQ01000004">
    <property type="protein sequence ID" value="RDU66507.1"/>
    <property type="molecule type" value="Genomic_DNA"/>
</dbReference>
<evidence type="ECO:0000313" key="4">
    <source>
        <dbReference type="Proteomes" id="UP000256379"/>
    </source>
</evidence>
<accession>A0A3D8IMJ3</accession>
<dbReference type="PANTHER" id="PTHR24321">
    <property type="entry name" value="DEHYDROGENASES, SHORT CHAIN"/>
    <property type="match status" value="1"/>
</dbReference>
<dbReference type="AlphaFoldDB" id="A0A3D8IMJ3"/>
<dbReference type="SUPFAM" id="SSF51735">
    <property type="entry name" value="NAD(P)-binding Rossmann-fold domains"/>
    <property type="match status" value="1"/>
</dbReference>
<evidence type="ECO:0008006" key="5">
    <source>
        <dbReference type="Google" id="ProtNLM"/>
    </source>
</evidence>
<dbReference type="Gene3D" id="3.40.50.720">
    <property type="entry name" value="NAD(P)-binding Rossmann-like Domain"/>
    <property type="match status" value="1"/>
</dbReference>
<dbReference type="OrthoDB" id="9790785at2"/>
<dbReference type="PANTHER" id="PTHR24321:SF8">
    <property type="entry name" value="ESTRADIOL 17-BETA-DEHYDROGENASE 8-RELATED"/>
    <property type="match status" value="1"/>
</dbReference>
<keyword evidence="4" id="KW-1185">Reference proteome</keyword>
<proteinExistence type="inferred from homology"/>
<comment type="caution">
    <text evidence="3">The sequence shown here is derived from an EMBL/GenBank/DDBJ whole genome shotgun (WGS) entry which is preliminary data.</text>
</comment>
<evidence type="ECO:0000256" key="1">
    <source>
        <dbReference type="ARBA" id="ARBA00006484"/>
    </source>
</evidence>
<evidence type="ECO:0000313" key="3">
    <source>
        <dbReference type="EMBL" id="RDU66507.1"/>
    </source>
</evidence>